<name>A0A369K3R6_HYPMA</name>
<evidence type="ECO:0000256" key="1">
    <source>
        <dbReference type="SAM" id="MobiDB-lite"/>
    </source>
</evidence>
<feature type="region of interest" description="Disordered" evidence="1">
    <location>
        <begin position="27"/>
        <end position="64"/>
    </location>
</feature>
<dbReference type="InParanoid" id="A0A369K3R6"/>
<reference evidence="2" key="1">
    <citation type="submission" date="2018-04" db="EMBL/GenBank/DDBJ databases">
        <title>Whole genome sequencing of Hypsizygus marmoreus.</title>
        <authorList>
            <person name="Choi I.-G."/>
            <person name="Min B."/>
            <person name="Kim J.-G."/>
            <person name="Kim S."/>
            <person name="Oh Y.-L."/>
            <person name="Kong W.-S."/>
            <person name="Park H."/>
            <person name="Jeong J."/>
            <person name="Song E.-S."/>
        </authorList>
    </citation>
    <scope>NUCLEOTIDE SEQUENCE [LARGE SCALE GENOMIC DNA]</scope>
    <source>
        <strain evidence="2">51987-8</strain>
    </source>
</reference>
<gene>
    <name evidence="2" type="ORF">Hypma_001577</name>
</gene>
<dbReference type="Proteomes" id="UP000076154">
    <property type="component" value="Unassembled WGS sequence"/>
</dbReference>
<keyword evidence="3" id="KW-1185">Reference proteome</keyword>
<proteinExistence type="predicted"/>
<evidence type="ECO:0000313" key="2">
    <source>
        <dbReference type="EMBL" id="RDB28222.1"/>
    </source>
</evidence>
<protein>
    <submittedName>
        <fullName evidence="2">Uncharacterized protein</fullName>
    </submittedName>
</protein>
<comment type="caution">
    <text evidence="2">The sequence shown here is derived from an EMBL/GenBank/DDBJ whole genome shotgun (WGS) entry which is preliminary data.</text>
</comment>
<sequence>MHQMIHEITGLAMQAPSGLQKHNLITSPAIARSSPQMPQPSSSAAPGAPQPAASAFTVSPSQIQ</sequence>
<dbReference type="EMBL" id="LUEZ02000012">
    <property type="protein sequence ID" value="RDB28222.1"/>
    <property type="molecule type" value="Genomic_DNA"/>
</dbReference>
<organism evidence="2 3">
    <name type="scientific">Hypsizygus marmoreus</name>
    <name type="common">White beech mushroom</name>
    <name type="synonym">Agaricus marmoreus</name>
    <dbReference type="NCBI Taxonomy" id="39966"/>
    <lineage>
        <taxon>Eukaryota</taxon>
        <taxon>Fungi</taxon>
        <taxon>Dikarya</taxon>
        <taxon>Basidiomycota</taxon>
        <taxon>Agaricomycotina</taxon>
        <taxon>Agaricomycetes</taxon>
        <taxon>Agaricomycetidae</taxon>
        <taxon>Agaricales</taxon>
        <taxon>Tricholomatineae</taxon>
        <taxon>Lyophyllaceae</taxon>
        <taxon>Hypsizygus</taxon>
    </lineage>
</organism>
<feature type="compositionally biased region" description="Low complexity" evidence="1">
    <location>
        <begin position="33"/>
        <end position="55"/>
    </location>
</feature>
<accession>A0A369K3R6</accession>
<evidence type="ECO:0000313" key="3">
    <source>
        <dbReference type="Proteomes" id="UP000076154"/>
    </source>
</evidence>
<dbReference type="AlphaFoldDB" id="A0A369K3R6"/>